<comment type="caution">
    <text evidence="2">The sequence shown here is derived from an EMBL/GenBank/DDBJ whole genome shotgun (WGS) entry which is preliminary data.</text>
</comment>
<organism evidence="2 3">
    <name type="scientific">Bradyrhizobium jicamae</name>
    <dbReference type="NCBI Taxonomy" id="280332"/>
    <lineage>
        <taxon>Bacteria</taxon>
        <taxon>Pseudomonadati</taxon>
        <taxon>Pseudomonadota</taxon>
        <taxon>Alphaproteobacteria</taxon>
        <taxon>Hyphomicrobiales</taxon>
        <taxon>Nitrobacteraceae</taxon>
        <taxon>Bradyrhizobium</taxon>
    </lineage>
</organism>
<evidence type="ECO:0000313" key="2">
    <source>
        <dbReference type="EMBL" id="KRR06428.1"/>
    </source>
</evidence>
<dbReference type="AlphaFoldDB" id="A0A0R3LF20"/>
<dbReference type="EMBL" id="LLXZ01000113">
    <property type="protein sequence ID" value="KRR06428.1"/>
    <property type="molecule type" value="Genomic_DNA"/>
</dbReference>
<reference evidence="2 3" key="1">
    <citation type="submission" date="2014-03" db="EMBL/GenBank/DDBJ databases">
        <title>Bradyrhizobium valentinum sp. nov., isolated from effective nodules of Lupinus mariae-josephae, a lupine endemic of basic-lime soils in Eastern Spain.</title>
        <authorList>
            <person name="Duran D."/>
            <person name="Rey L."/>
            <person name="Navarro A."/>
            <person name="Busquets A."/>
            <person name="Imperial J."/>
            <person name="Ruiz-Argueso T."/>
        </authorList>
    </citation>
    <scope>NUCLEOTIDE SEQUENCE [LARGE SCALE GENOMIC DNA]</scope>
    <source>
        <strain evidence="2 3">PAC68</strain>
    </source>
</reference>
<dbReference type="InterPro" id="IPR018754">
    <property type="entry name" value="RovC-like_DNA-bd"/>
</dbReference>
<proteinExistence type="predicted"/>
<protein>
    <recommendedName>
        <fullName evidence="1">T6SS Transcription factor RovC-like DNA binding domain-containing protein</fullName>
    </recommendedName>
</protein>
<keyword evidence="3" id="KW-1185">Reference proteome</keyword>
<name>A0A0R3LF20_9BRAD</name>
<accession>A0A0R3LF20</accession>
<feature type="domain" description="T6SS Transcription factor RovC-like DNA binding" evidence="1">
    <location>
        <begin position="123"/>
        <end position="215"/>
    </location>
</feature>
<dbReference type="Proteomes" id="UP000050863">
    <property type="component" value="Unassembled WGS sequence"/>
</dbReference>
<evidence type="ECO:0000259" key="1">
    <source>
        <dbReference type="Pfam" id="PF10074"/>
    </source>
</evidence>
<sequence>MKDGTRLLRLRQRFPRAEKWGLFAFADPRRCALDATVVWHAKALKRVVRLSARMPNEDSSTMTRALADFNGERLAVIDTEGVQHVSIKNLGVRVNVEIKGLSVLTAPFAAIFELHDLDDLSGQAEVLKRLHRFTDTDVTTLQRSTLSGDERLRQALIALDGSLNGKTYRQIAITLFGDKKVAEEWLGPSQFLKDRTRRLVAKGTELMKGGYRDLLS</sequence>
<evidence type="ECO:0000313" key="3">
    <source>
        <dbReference type="Proteomes" id="UP000050863"/>
    </source>
</evidence>
<dbReference type="STRING" id="280332.CQ12_16490"/>
<gene>
    <name evidence="2" type="ORF">CQ12_16490</name>
</gene>
<dbReference type="Pfam" id="PF10074">
    <property type="entry name" value="RovC_DNA-bd"/>
    <property type="match status" value="1"/>
</dbReference>